<dbReference type="EMBL" id="GBXM01072703">
    <property type="protein sequence ID" value="JAH35874.1"/>
    <property type="molecule type" value="Transcribed_RNA"/>
</dbReference>
<reference evidence="1" key="2">
    <citation type="journal article" date="2015" name="Fish Shellfish Immunol.">
        <title>Early steps in the European eel (Anguilla anguilla)-Vibrio vulnificus interaction in the gills: Role of the RtxA13 toxin.</title>
        <authorList>
            <person name="Callol A."/>
            <person name="Pajuelo D."/>
            <person name="Ebbesson L."/>
            <person name="Teles M."/>
            <person name="MacKenzie S."/>
            <person name="Amaro C."/>
        </authorList>
    </citation>
    <scope>NUCLEOTIDE SEQUENCE</scope>
</reference>
<proteinExistence type="predicted"/>
<evidence type="ECO:0000313" key="1">
    <source>
        <dbReference type="EMBL" id="JAH35874.1"/>
    </source>
</evidence>
<protein>
    <submittedName>
        <fullName evidence="1">Uncharacterized protein</fullName>
    </submittedName>
</protein>
<organism evidence="1">
    <name type="scientific">Anguilla anguilla</name>
    <name type="common">European freshwater eel</name>
    <name type="synonym">Muraena anguilla</name>
    <dbReference type="NCBI Taxonomy" id="7936"/>
    <lineage>
        <taxon>Eukaryota</taxon>
        <taxon>Metazoa</taxon>
        <taxon>Chordata</taxon>
        <taxon>Craniata</taxon>
        <taxon>Vertebrata</taxon>
        <taxon>Euteleostomi</taxon>
        <taxon>Actinopterygii</taxon>
        <taxon>Neopterygii</taxon>
        <taxon>Teleostei</taxon>
        <taxon>Anguilliformes</taxon>
        <taxon>Anguillidae</taxon>
        <taxon>Anguilla</taxon>
    </lineage>
</organism>
<reference evidence="1" key="1">
    <citation type="submission" date="2014-11" db="EMBL/GenBank/DDBJ databases">
        <authorList>
            <person name="Amaro Gonzalez C."/>
        </authorList>
    </citation>
    <scope>NUCLEOTIDE SEQUENCE</scope>
</reference>
<name>A0A0E9S394_ANGAN</name>
<sequence>MKLSFHVLVVEKKKNTLIISACRSVVSKVVTEAHVFGVFSKFTEV</sequence>
<accession>A0A0E9S394</accession>
<dbReference type="AlphaFoldDB" id="A0A0E9S394"/>